<reference evidence="9 10" key="1">
    <citation type="journal article" date="2010" name="Stand. Genomic Sci.">
        <title>Non-contiguous finished genome sequence of Aminomonas paucivorans type strain (GLU-3).</title>
        <authorList>
            <person name="Pitluck S."/>
            <person name="Yasawong M."/>
            <person name="Held B."/>
            <person name="Lapidus A."/>
            <person name="Nolan M."/>
            <person name="Copeland A."/>
            <person name="Lucas S."/>
            <person name="Del Rio T.G."/>
            <person name="Tice H."/>
            <person name="Cheng J.F."/>
            <person name="Chertkov O."/>
            <person name="Goodwin L."/>
            <person name="Tapia R."/>
            <person name="Han C."/>
            <person name="Liolios K."/>
            <person name="Ivanova N."/>
            <person name="Mavromatis K."/>
            <person name="Ovchinnikova G."/>
            <person name="Pati A."/>
            <person name="Chen A."/>
            <person name="Palaniappan K."/>
            <person name="Land M."/>
            <person name="Hauser L."/>
            <person name="Chang Y.J."/>
            <person name="Jeffries C.D."/>
            <person name="Pukall R."/>
            <person name="Spring S."/>
            <person name="Rohde M."/>
            <person name="Sikorski J."/>
            <person name="Goker M."/>
            <person name="Woyke T."/>
            <person name="Bristow J."/>
            <person name="Eisen J.A."/>
            <person name="Markowitz V."/>
            <person name="Hugenholtz P."/>
            <person name="Kyrpides N.C."/>
            <person name="Klenk H.P."/>
        </authorList>
    </citation>
    <scope>NUCLEOTIDE SEQUENCE [LARGE SCALE GENOMIC DNA]</scope>
    <source>
        <strain evidence="9 10">DSM 12260</strain>
    </source>
</reference>
<evidence type="ECO:0000256" key="7">
    <source>
        <dbReference type="SAM" id="Phobius"/>
    </source>
</evidence>
<dbReference type="PaxDb" id="584708-Apau_0061"/>
<dbReference type="SMART" id="SM00331">
    <property type="entry name" value="PP2C_SIG"/>
    <property type="match status" value="1"/>
</dbReference>
<evidence type="ECO:0000313" key="9">
    <source>
        <dbReference type="EMBL" id="EFQ22501.1"/>
    </source>
</evidence>
<dbReference type="Proteomes" id="UP000005096">
    <property type="component" value="Chromosome"/>
</dbReference>
<feature type="domain" description="HAMP" evidence="8">
    <location>
        <begin position="330"/>
        <end position="383"/>
    </location>
</feature>
<protein>
    <submittedName>
        <fullName evidence="9">Protein serine/threonine phosphatase</fullName>
    </submittedName>
</protein>
<dbReference type="eggNOG" id="COG2770">
    <property type="taxonomic scope" value="Bacteria"/>
</dbReference>
<dbReference type="SMART" id="SM00304">
    <property type="entry name" value="HAMP"/>
    <property type="match status" value="1"/>
</dbReference>
<organism evidence="9 10">
    <name type="scientific">Aminomonas paucivorans DSM 12260</name>
    <dbReference type="NCBI Taxonomy" id="584708"/>
    <lineage>
        <taxon>Bacteria</taxon>
        <taxon>Thermotogati</taxon>
        <taxon>Synergistota</taxon>
        <taxon>Synergistia</taxon>
        <taxon>Synergistales</taxon>
        <taxon>Synergistaceae</taxon>
        <taxon>Aminomonas</taxon>
    </lineage>
</organism>
<sequence>MRLRPLGIAGRLALLTMLGAGCLFLVVAGYGYVSSQRALEREFRLRMENLGEATAARIRRIPLGAEAVTRDLATILRFFRPSPQQLPEMMRRLLESHPEVSGLFVGYSRSLRDPALRDFCPTVYRRGEEVVYQDLRGTLDWTVWDWYQLPLQLRKPVWTEPSFSGKGGDGRRVVDYCIPLYDDQWQYLASIGAEIELRWLTDVLSDIPVGDRGYLFLVTPNGTLVSHPNESWIMKETLFTVAEREGNPRKEELGRKMRDGGRGLEAFSDPRTGKDYLLYYQPIEGMGWSLGIVFPKEEVLAGLTRQSRTQLLLGLLGMGGMLLVALSVAGRITRPIRALDAAAQVVASGDLHAPLPGIEGHDEVAHLAASFGAMRDSLLRHMRELAATTAKQERIASELDIARSIQMSLVPRTFPAFPDRRDFDLHARLEPAREVGGDFYDFFMTDPHHLLLVVGDVSGKGVPAALFMAVTRSFMKAFSAEAPGPGALLGAVNDAIAEGNDACMFVTLFCVLVDLRDGSFRYARGGHNLPWRLGPEGVRFLEPVSGILVGFSAGASFQEGGGRLAPGEALFLYTDGVTEALNPKEELLGEERVREWLEELVDRGSEELLEELRRRIQDFASGADQSDDITLLCFRYRGQG</sequence>
<dbReference type="GO" id="GO:0016791">
    <property type="term" value="F:phosphatase activity"/>
    <property type="evidence" value="ECO:0007669"/>
    <property type="project" value="TreeGrafter"/>
</dbReference>
<evidence type="ECO:0000256" key="6">
    <source>
        <dbReference type="ARBA" id="ARBA00023136"/>
    </source>
</evidence>
<dbReference type="InterPro" id="IPR001932">
    <property type="entry name" value="PPM-type_phosphatase-like_dom"/>
</dbReference>
<dbReference type="GO" id="GO:0007165">
    <property type="term" value="P:signal transduction"/>
    <property type="evidence" value="ECO:0007669"/>
    <property type="project" value="InterPro"/>
</dbReference>
<dbReference type="CDD" id="cd12912">
    <property type="entry name" value="PDC2_MCP_like"/>
    <property type="match status" value="1"/>
</dbReference>
<dbReference type="RefSeq" id="WP_006299639.1">
    <property type="nucleotide sequence ID" value="NZ_CM001022.1"/>
</dbReference>
<keyword evidence="4" id="KW-0378">Hydrolase</keyword>
<dbReference type="SUPFAM" id="SSF158472">
    <property type="entry name" value="HAMP domain-like"/>
    <property type="match status" value="1"/>
</dbReference>
<dbReference type="eggNOG" id="COG2208">
    <property type="taxonomic scope" value="Bacteria"/>
</dbReference>
<dbReference type="InterPro" id="IPR036457">
    <property type="entry name" value="PPM-type-like_dom_sf"/>
</dbReference>
<dbReference type="PANTHER" id="PTHR43156:SF2">
    <property type="entry name" value="STAGE II SPORULATION PROTEIN E"/>
    <property type="match status" value="1"/>
</dbReference>
<evidence type="ECO:0000256" key="1">
    <source>
        <dbReference type="ARBA" id="ARBA00004651"/>
    </source>
</evidence>
<dbReference type="PROSITE" id="PS50885">
    <property type="entry name" value="HAMP"/>
    <property type="match status" value="1"/>
</dbReference>
<accession>E3CW43</accession>
<keyword evidence="6 7" id="KW-0472">Membrane</keyword>
<dbReference type="PROSITE" id="PS51257">
    <property type="entry name" value="PROKAR_LIPOPROTEIN"/>
    <property type="match status" value="1"/>
</dbReference>
<name>E3CW43_9BACT</name>
<dbReference type="SUPFAM" id="SSF81606">
    <property type="entry name" value="PP2C-like"/>
    <property type="match status" value="1"/>
</dbReference>
<dbReference type="PANTHER" id="PTHR43156">
    <property type="entry name" value="STAGE II SPORULATION PROTEIN E-RELATED"/>
    <property type="match status" value="1"/>
</dbReference>
<evidence type="ECO:0000256" key="3">
    <source>
        <dbReference type="ARBA" id="ARBA00022692"/>
    </source>
</evidence>
<evidence type="ECO:0000256" key="5">
    <source>
        <dbReference type="ARBA" id="ARBA00022989"/>
    </source>
</evidence>
<dbReference type="CDD" id="cd12913">
    <property type="entry name" value="PDC1_MCP_like"/>
    <property type="match status" value="1"/>
</dbReference>
<keyword evidence="3 7" id="KW-0812">Transmembrane</keyword>
<dbReference type="OrthoDB" id="9763484at2"/>
<evidence type="ECO:0000259" key="8">
    <source>
        <dbReference type="PROSITE" id="PS50885"/>
    </source>
</evidence>
<keyword evidence="10" id="KW-1185">Reference proteome</keyword>
<dbReference type="HOGENOM" id="CLU_020306_0_0_0"/>
<dbReference type="STRING" id="584708.Apau_0061"/>
<dbReference type="InterPro" id="IPR052016">
    <property type="entry name" value="Bact_Sigma-Reg"/>
</dbReference>
<comment type="subcellular location">
    <subcellularLocation>
        <location evidence="1">Cell membrane</location>
        <topology evidence="1">Multi-pass membrane protein</topology>
    </subcellularLocation>
</comment>
<dbReference type="Gene3D" id="6.10.340.10">
    <property type="match status" value="1"/>
</dbReference>
<dbReference type="GO" id="GO:0005886">
    <property type="term" value="C:plasma membrane"/>
    <property type="evidence" value="ECO:0007669"/>
    <property type="project" value="UniProtKB-SubCell"/>
</dbReference>
<dbReference type="CDD" id="cd06225">
    <property type="entry name" value="HAMP"/>
    <property type="match status" value="1"/>
</dbReference>
<dbReference type="InterPro" id="IPR003660">
    <property type="entry name" value="HAMP_dom"/>
</dbReference>
<dbReference type="Pfam" id="PF02743">
    <property type="entry name" value="dCache_1"/>
    <property type="match status" value="1"/>
</dbReference>
<keyword evidence="5 7" id="KW-1133">Transmembrane helix</keyword>
<keyword evidence="2" id="KW-1003">Cell membrane</keyword>
<dbReference type="EMBL" id="CM001022">
    <property type="protein sequence ID" value="EFQ22501.1"/>
    <property type="molecule type" value="Genomic_DNA"/>
</dbReference>
<dbReference type="Gene3D" id="3.30.450.20">
    <property type="entry name" value="PAS domain"/>
    <property type="match status" value="2"/>
</dbReference>
<dbReference type="Gene3D" id="3.60.40.10">
    <property type="entry name" value="PPM-type phosphatase domain"/>
    <property type="match status" value="1"/>
</dbReference>
<feature type="transmembrane region" description="Helical" evidence="7">
    <location>
        <begin position="12"/>
        <end position="33"/>
    </location>
</feature>
<evidence type="ECO:0000313" key="10">
    <source>
        <dbReference type="Proteomes" id="UP000005096"/>
    </source>
</evidence>
<proteinExistence type="predicted"/>
<dbReference type="Pfam" id="PF07228">
    <property type="entry name" value="SpoIIE"/>
    <property type="match status" value="1"/>
</dbReference>
<evidence type="ECO:0000256" key="4">
    <source>
        <dbReference type="ARBA" id="ARBA00022801"/>
    </source>
</evidence>
<dbReference type="AlphaFoldDB" id="E3CW43"/>
<evidence type="ECO:0000256" key="2">
    <source>
        <dbReference type="ARBA" id="ARBA00022475"/>
    </source>
</evidence>
<dbReference type="Pfam" id="PF00672">
    <property type="entry name" value="HAMP"/>
    <property type="match status" value="1"/>
</dbReference>
<dbReference type="InterPro" id="IPR033479">
    <property type="entry name" value="dCache_1"/>
</dbReference>
<gene>
    <name evidence="9" type="ORF">Apau_0061</name>
</gene>